<evidence type="ECO:0000313" key="2">
    <source>
        <dbReference type="EMBL" id="CAD2214892.1"/>
    </source>
</evidence>
<dbReference type="Gene3D" id="3.90.1410.10">
    <property type="entry name" value="set domain protein methyltransferase, domain 1"/>
    <property type="match status" value="1"/>
</dbReference>
<keyword evidence="3" id="KW-1185">Reference proteome</keyword>
<dbReference type="Proteomes" id="UP000515908">
    <property type="component" value="Chromosome 04"/>
</dbReference>
<sequence>METPKVALLPDDCCPWLSETESRRTVQRNVASGVFGRSTRSSSSAMPKLKTLDGEDTANGEDVNDTPSMGQLQLHLLHRRRLYKLHATNLSSLSDSHYFYQLMMWCHDQNVFVNSCVRIQKCRSDYRQHSFFVNRDIPRLTPLVAVPERLAIGFMDSNDREDANNLHDAEREKEFNKLNSGGGDSDSDICSFFFSALGMIVADLMTARSSKLSDPRSKFADLLSKVQTLANAPYFEDSVVFDPDEPCLADVLLQMIRNYVNGGPLVNRVSRQELLWAVSVCLSHSTPLTVGTTPSIGIIPMVHLFPHGGKETNSFVIARSGREMASEKMNCFFRTQFDLDFSALHEEKWIYVVNDTPLTAGEEIRLQAMAPVCDKDSEAEQMWRLSCGVAPAEYLSSAEVSRKQVALTEEIIQKGSIFLDRK</sequence>
<evidence type="ECO:0000313" key="3">
    <source>
        <dbReference type="Proteomes" id="UP000515908"/>
    </source>
</evidence>
<dbReference type="AlphaFoldDB" id="A0A7G2CA55"/>
<proteinExistence type="predicted"/>
<organism evidence="2 3">
    <name type="scientific">Angomonas deanei</name>
    <dbReference type="NCBI Taxonomy" id="59799"/>
    <lineage>
        <taxon>Eukaryota</taxon>
        <taxon>Discoba</taxon>
        <taxon>Euglenozoa</taxon>
        <taxon>Kinetoplastea</taxon>
        <taxon>Metakinetoplastina</taxon>
        <taxon>Trypanosomatida</taxon>
        <taxon>Trypanosomatidae</taxon>
        <taxon>Strigomonadinae</taxon>
        <taxon>Angomonas</taxon>
    </lineage>
</organism>
<dbReference type="VEuPathDB" id="TriTrypDB:ADEAN_000234500"/>
<dbReference type="InterPro" id="IPR046341">
    <property type="entry name" value="SET_dom_sf"/>
</dbReference>
<evidence type="ECO:0000256" key="1">
    <source>
        <dbReference type="SAM" id="MobiDB-lite"/>
    </source>
</evidence>
<accession>A0A7G2CA55</accession>
<reference evidence="2 3" key="1">
    <citation type="submission" date="2020-08" db="EMBL/GenBank/DDBJ databases">
        <authorList>
            <person name="Newling K."/>
            <person name="Davey J."/>
            <person name="Forrester S."/>
        </authorList>
    </citation>
    <scope>NUCLEOTIDE SEQUENCE [LARGE SCALE GENOMIC DNA]</scope>
    <source>
        <strain evidence="3">Crithidia deanei Carvalho (ATCC PRA-265)</strain>
    </source>
</reference>
<dbReference type="EMBL" id="LR877148">
    <property type="protein sequence ID" value="CAD2214892.1"/>
    <property type="molecule type" value="Genomic_DNA"/>
</dbReference>
<gene>
    <name evidence="2" type="ORF">ADEAN_000234500</name>
</gene>
<dbReference type="SUPFAM" id="SSF82199">
    <property type="entry name" value="SET domain"/>
    <property type="match status" value="1"/>
</dbReference>
<feature type="region of interest" description="Disordered" evidence="1">
    <location>
        <begin position="36"/>
        <end position="60"/>
    </location>
</feature>
<name>A0A7G2CA55_9TRYP</name>
<protein>
    <submittedName>
        <fullName evidence="2">Uncharacterized protein</fullName>
    </submittedName>
</protein>